<gene>
    <name evidence="3" type="ORF">E3T50_13450</name>
</gene>
<name>A0A4V3ITN9_9MICO</name>
<reference evidence="3 4" key="1">
    <citation type="submission" date="2019-03" db="EMBL/GenBank/DDBJ databases">
        <title>Genomics of glacier-inhabiting Cryobacterium strains.</title>
        <authorList>
            <person name="Liu Q."/>
            <person name="Xin Y.-H."/>
        </authorList>
    </citation>
    <scope>NUCLEOTIDE SEQUENCE [LARGE SCALE GENOMIC DNA]</scope>
    <source>
        <strain evidence="3 4">Hz16</strain>
    </source>
</reference>
<evidence type="ECO:0000313" key="4">
    <source>
        <dbReference type="Proteomes" id="UP000297983"/>
    </source>
</evidence>
<comment type="caution">
    <text evidence="3">The sequence shown here is derived from an EMBL/GenBank/DDBJ whole genome shotgun (WGS) entry which is preliminary data.</text>
</comment>
<dbReference type="InterPro" id="IPR024465">
    <property type="entry name" value="DUF2399"/>
</dbReference>
<accession>A0A4V3ITN9</accession>
<dbReference type="RefSeq" id="WP_134552585.1">
    <property type="nucleotide sequence ID" value="NZ_SOHL01000027.1"/>
</dbReference>
<sequence>MDDIPERLLDYLSASSLTVFWVSIRKRLECNGLSASGSVTVEVDADGADRLEGLLAKRVTPCRNRVKLDDLDVALQGAAERANLAAVTAAVTGSPLTDRRQAREDRAASTAELLSALEQAVVMGPPAQAQAFVESIRLSGVLTKAGRVVATEAISWFALGWAELTSALVFDDPDIESNPVFGLGELATIATGTAHGFDEGRLAARLMVRALAITFDEPVPAAGQDTRRLWERAGVATDDVSGTAMTWGFRPPGVNRWATMMRERADLGLVTHLTVQELRKADDVTFAEPGSVVFACENPQILSAAARAAVNVPLVCLSGQGSAVAWQVLRTLIRGGVTVRYHGDFDWPGVLIVNRVLFSGGVPWRMGADDYTAASITGPFEPLDGARRPTPWDEHLSRMMERTNAAVHEEAVVNILLGDLLA</sequence>
<dbReference type="EMBL" id="SOHL01000027">
    <property type="protein sequence ID" value="TFD68181.1"/>
    <property type="molecule type" value="Genomic_DNA"/>
</dbReference>
<dbReference type="InterPro" id="IPR024466">
    <property type="entry name" value="CHP02679_N"/>
</dbReference>
<dbReference type="AlphaFoldDB" id="A0A4V3ITN9"/>
<feature type="domain" description="Conserved hypothetical protein CHP02679 N terminus" evidence="2">
    <location>
        <begin position="36"/>
        <end position="251"/>
    </location>
</feature>
<evidence type="ECO:0000259" key="1">
    <source>
        <dbReference type="Pfam" id="PF09664"/>
    </source>
</evidence>
<dbReference type="Pfam" id="PF11796">
    <property type="entry name" value="DUF3323"/>
    <property type="match status" value="1"/>
</dbReference>
<feature type="domain" description="DUF2399" evidence="1">
    <location>
        <begin position="271"/>
        <end position="420"/>
    </location>
</feature>
<evidence type="ECO:0000259" key="2">
    <source>
        <dbReference type="Pfam" id="PF11796"/>
    </source>
</evidence>
<organism evidence="3 4">
    <name type="scientific">Cryobacterium gelidum</name>
    <dbReference type="NCBI Taxonomy" id="1259164"/>
    <lineage>
        <taxon>Bacteria</taxon>
        <taxon>Bacillati</taxon>
        <taxon>Actinomycetota</taxon>
        <taxon>Actinomycetes</taxon>
        <taxon>Micrococcales</taxon>
        <taxon>Microbacteriaceae</taxon>
        <taxon>Cryobacterium</taxon>
    </lineage>
</organism>
<evidence type="ECO:0000313" key="3">
    <source>
        <dbReference type="EMBL" id="TFD68181.1"/>
    </source>
</evidence>
<dbReference type="Pfam" id="PF09664">
    <property type="entry name" value="DUF2399"/>
    <property type="match status" value="1"/>
</dbReference>
<proteinExistence type="predicted"/>
<keyword evidence="4" id="KW-1185">Reference proteome</keyword>
<dbReference type="Proteomes" id="UP000297983">
    <property type="component" value="Unassembled WGS sequence"/>
</dbReference>
<protein>
    <submittedName>
        <fullName evidence="3">DUF2399 domain-containing protein</fullName>
    </submittedName>
</protein>